<name>A0A1D2QTR2_9GAMM</name>
<gene>
    <name evidence="2" type="ORF">AB835_01340</name>
</gene>
<proteinExistence type="predicted"/>
<dbReference type="Pfam" id="PF26309">
    <property type="entry name" value="DUF8082"/>
    <property type="match status" value="1"/>
</dbReference>
<organism evidence="2 3">
    <name type="scientific">Candidatus Endobugula sertula</name>
    <name type="common">Bugula neritina bacterial symbiont</name>
    <dbReference type="NCBI Taxonomy" id="62101"/>
    <lineage>
        <taxon>Bacteria</taxon>
        <taxon>Pseudomonadati</taxon>
        <taxon>Pseudomonadota</taxon>
        <taxon>Gammaproteobacteria</taxon>
        <taxon>Cellvibrionales</taxon>
        <taxon>Cellvibrionaceae</taxon>
        <taxon>Candidatus Endobugula</taxon>
    </lineage>
</organism>
<reference evidence="2 3" key="1">
    <citation type="journal article" date="2016" name="Appl. Environ. Microbiol.">
        <title>Lack of Overt Genome Reduction in the Bryostatin-Producing Bryozoan Symbiont "Candidatus Endobugula sertula".</title>
        <authorList>
            <person name="Miller I.J."/>
            <person name="Vanee N."/>
            <person name="Fong S.S."/>
            <person name="Lim-Fong G.E."/>
            <person name="Kwan J.C."/>
        </authorList>
    </citation>
    <scope>NUCLEOTIDE SEQUENCE [LARGE SCALE GENOMIC DNA]</scope>
    <source>
        <strain evidence="2">AB1-4</strain>
    </source>
</reference>
<protein>
    <recommendedName>
        <fullName evidence="1">DUF8082 domain-containing protein</fullName>
    </recommendedName>
</protein>
<comment type="caution">
    <text evidence="2">The sequence shown here is derived from an EMBL/GenBank/DDBJ whole genome shotgun (WGS) entry which is preliminary data.</text>
</comment>
<dbReference type="InterPro" id="IPR058395">
    <property type="entry name" value="DUF8082"/>
</dbReference>
<accession>A0A1D2QTR2</accession>
<evidence type="ECO:0000259" key="1">
    <source>
        <dbReference type="Pfam" id="PF26309"/>
    </source>
</evidence>
<feature type="domain" description="DUF8082" evidence="1">
    <location>
        <begin position="115"/>
        <end position="169"/>
    </location>
</feature>
<dbReference type="EMBL" id="MDLC01000003">
    <property type="protein sequence ID" value="ODS24934.1"/>
    <property type="molecule type" value="Genomic_DNA"/>
</dbReference>
<dbReference type="Proteomes" id="UP000242502">
    <property type="component" value="Unassembled WGS sequence"/>
</dbReference>
<evidence type="ECO:0000313" key="3">
    <source>
        <dbReference type="Proteomes" id="UP000242502"/>
    </source>
</evidence>
<evidence type="ECO:0000313" key="2">
    <source>
        <dbReference type="EMBL" id="ODS24934.1"/>
    </source>
</evidence>
<sequence>MTIIIMKTIDTVEIINNKHHSKATGALFLLDANQKLVQIYFVDGEMVSIKSRNISGRDVIKSLVNMKPVKFQFHDGAETRIHDNLPSTSSIINSIANAKNEYAQTQLLTDHIEKRARELFINYVGPIADVIFEEQIEKSASVDSLIQTLSSYIDNSKDKQEFINSLKTII</sequence>
<dbReference type="AlphaFoldDB" id="A0A1D2QTR2"/>